<proteinExistence type="predicted"/>
<comment type="caution">
    <text evidence="1">The sequence shown here is derived from an EMBL/GenBank/DDBJ whole genome shotgun (WGS) entry which is preliminary data.</text>
</comment>
<dbReference type="RefSeq" id="WP_146513463.1">
    <property type="nucleotide sequence ID" value="NZ_SJPI01000001.1"/>
</dbReference>
<dbReference type="AlphaFoldDB" id="A0A5C5WQX5"/>
<keyword evidence="2" id="KW-1185">Reference proteome</keyword>
<protein>
    <submittedName>
        <fullName evidence="1">Uncharacterized protein</fullName>
    </submittedName>
</protein>
<sequence>MPDYVKNASSKKLQASLPFQACLVDEFYRFNQLGQDRFIRRKLLLIIDLNECVEEAKKKAMHPLGVITPR</sequence>
<reference evidence="1 2" key="1">
    <citation type="submission" date="2019-02" db="EMBL/GenBank/DDBJ databases">
        <title>Deep-cultivation of Planctomycetes and their phenomic and genomic characterization uncovers novel biology.</title>
        <authorList>
            <person name="Wiegand S."/>
            <person name="Jogler M."/>
            <person name="Boedeker C."/>
            <person name="Pinto D."/>
            <person name="Vollmers J."/>
            <person name="Rivas-Marin E."/>
            <person name="Kohn T."/>
            <person name="Peeters S.H."/>
            <person name="Heuer A."/>
            <person name="Rast P."/>
            <person name="Oberbeckmann S."/>
            <person name="Bunk B."/>
            <person name="Jeske O."/>
            <person name="Meyerdierks A."/>
            <person name="Storesund J.E."/>
            <person name="Kallscheuer N."/>
            <person name="Luecker S."/>
            <person name="Lage O.M."/>
            <person name="Pohl T."/>
            <person name="Merkel B.J."/>
            <person name="Hornburger P."/>
            <person name="Mueller R.-W."/>
            <person name="Bruemmer F."/>
            <person name="Labrenz M."/>
            <person name="Spormann A.M."/>
            <person name="Op Den Camp H."/>
            <person name="Overmann J."/>
            <person name="Amann R."/>
            <person name="Jetten M.S.M."/>
            <person name="Mascher T."/>
            <person name="Medema M.H."/>
            <person name="Devos D.P."/>
            <person name="Kaster A.-K."/>
            <person name="Ovreas L."/>
            <person name="Rohde M."/>
            <person name="Galperin M.Y."/>
            <person name="Jogler C."/>
        </authorList>
    </citation>
    <scope>NUCLEOTIDE SEQUENCE [LARGE SCALE GENOMIC DNA]</scope>
    <source>
        <strain evidence="1 2">Pla22</strain>
    </source>
</reference>
<evidence type="ECO:0000313" key="1">
    <source>
        <dbReference type="EMBL" id="TWT53206.1"/>
    </source>
</evidence>
<accession>A0A5C5WQX5</accession>
<dbReference type="Proteomes" id="UP000316598">
    <property type="component" value="Unassembled WGS sequence"/>
</dbReference>
<evidence type="ECO:0000313" key="2">
    <source>
        <dbReference type="Proteomes" id="UP000316598"/>
    </source>
</evidence>
<name>A0A5C5WQX5_9BACT</name>
<dbReference type="EMBL" id="SJPI01000001">
    <property type="protein sequence ID" value="TWT53206.1"/>
    <property type="molecule type" value="Genomic_DNA"/>
</dbReference>
<gene>
    <name evidence="1" type="ORF">Pla22_08340</name>
</gene>
<organism evidence="1 2">
    <name type="scientific">Rubripirellula amarantea</name>
    <dbReference type="NCBI Taxonomy" id="2527999"/>
    <lineage>
        <taxon>Bacteria</taxon>
        <taxon>Pseudomonadati</taxon>
        <taxon>Planctomycetota</taxon>
        <taxon>Planctomycetia</taxon>
        <taxon>Pirellulales</taxon>
        <taxon>Pirellulaceae</taxon>
        <taxon>Rubripirellula</taxon>
    </lineage>
</organism>